<dbReference type="InterPro" id="IPR051783">
    <property type="entry name" value="NAD(P)-dependent_oxidoreduct"/>
</dbReference>
<dbReference type="PANTHER" id="PTHR48079">
    <property type="entry name" value="PROTEIN YEEZ"/>
    <property type="match status" value="1"/>
</dbReference>
<dbReference type="SUPFAM" id="SSF51735">
    <property type="entry name" value="NAD(P)-binding Rossmann-fold domains"/>
    <property type="match status" value="1"/>
</dbReference>
<evidence type="ECO:0000313" key="2">
    <source>
        <dbReference type="EMBL" id="MCD2196993.1"/>
    </source>
</evidence>
<keyword evidence="3" id="KW-1185">Reference proteome</keyword>
<dbReference type="Pfam" id="PF01370">
    <property type="entry name" value="Epimerase"/>
    <property type="match status" value="1"/>
</dbReference>
<evidence type="ECO:0000313" key="3">
    <source>
        <dbReference type="Proteomes" id="UP001199469"/>
    </source>
</evidence>
<protein>
    <submittedName>
        <fullName evidence="2">NAD-dependent epimerase/dehydratase family protein</fullName>
    </submittedName>
</protein>
<feature type="domain" description="NAD-dependent epimerase/dehydratase" evidence="1">
    <location>
        <begin position="3"/>
        <end position="206"/>
    </location>
</feature>
<proteinExistence type="predicted"/>
<comment type="caution">
    <text evidence="2">The sequence shown here is derived from an EMBL/GenBank/DDBJ whole genome shotgun (WGS) entry which is preliminary data.</text>
</comment>
<dbReference type="InterPro" id="IPR036291">
    <property type="entry name" value="NAD(P)-bd_dom_sf"/>
</dbReference>
<dbReference type="EMBL" id="JAJNDB010000007">
    <property type="protein sequence ID" value="MCD2196993.1"/>
    <property type="molecule type" value="Genomic_DNA"/>
</dbReference>
<sequence>MRVLLTGATGFLGSSVLSALLAGGHDVVAPVRRPEVADDLARRGVTAVVGDLTDSATIRPLLEGVDGVIHAASPNDATSAALDGGFLDVVLPALAGSGAAYVHTGGTWVYGSGKGITEDDPTAPPLVVAWRPAVNDRVLGAAADGIRSVVIAPANLYGQGRGIPALLAGGPVRDGRLLHPGSGDQHVAAVAAEDVAALYVLALTSAPAGSTLLAAEDGSPTMREVAEAAARGRGLAGVAAEPEDETRGRIGPMTDPLLLDQQVDASAARSLGWRPGGPGLLADLERGSYAGSHR</sequence>
<dbReference type="Gene3D" id="3.40.50.720">
    <property type="entry name" value="NAD(P)-binding Rossmann-like Domain"/>
    <property type="match status" value="1"/>
</dbReference>
<organism evidence="2 3">
    <name type="scientific">Actinomycetospora endophytica</name>
    <dbReference type="NCBI Taxonomy" id="2291215"/>
    <lineage>
        <taxon>Bacteria</taxon>
        <taxon>Bacillati</taxon>
        <taxon>Actinomycetota</taxon>
        <taxon>Actinomycetes</taxon>
        <taxon>Pseudonocardiales</taxon>
        <taxon>Pseudonocardiaceae</taxon>
        <taxon>Actinomycetospora</taxon>
    </lineage>
</organism>
<accession>A0ABS8PG56</accession>
<dbReference type="InterPro" id="IPR001509">
    <property type="entry name" value="Epimerase_deHydtase"/>
</dbReference>
<dbReference type="RefSeq" id="WP_230738883.1">
    <property type="nucleotide sequence ID" value="NZ_JAJNDB010000007.1"/>
</dbReference>
<gene>
    <name evidence="2" type="ORF">LQ327_26840</name>
</gene>
<evidence type="ECO:0000259" key="1">
    <source>
        <dbReference type="Pfam" id="PF01370"/>
    </source>
</evidence>
<dbReference type="PANTHER" id="PTHR48079:SF6">
    <property type="entry name" value="NAD(P)-BINDING DOMAIN-CONTAINING PROTEIN-RELATED"/>
    <property type="match status" value="1"/>
</dbReference>
<name>A0ABS8PG56_9PSEU</name>
<dbReference type="Proteomes" id="UP001199469">
    <property type="component" value="Unassembled WGS sequence"/>
</dbReference>
<reference evidence="2 3" key="1">
    <citation type="submission" date="2021-11" db="EMBL/GenBank/DDBJ databases">
        <title>Draft genome sequence of Actinomycetospora sp. SF1 isolated from the rhizosphere soil.</title>
        <authorList>
            <person name="Duangmal K."/>
            <person name="Chantavorakit T."/>
        </authorList>
    </citation>
    <scope>NUCLEOTIDE SEQUENCE [LARGE SCALE GENOMIC DNA]</scope>
    <source>
        <strain evidence="2 3">TBRC 5722</strain>
    </source>
</reference>